<dbReference type="EMBL" id="CAXAMN010001003">
    <property type="protein sequence ID" value="CAK8991880.1"/>
    <property type="molecule type" value="Genomic_DNA"/>
</dbReference>
<dbReference type="Gene3D" id="1.10.287.70">
    <property type="match status" value="1"/>
</dbReference>
<keyword evidence="3 6" id="KW-1133">Transmembrane helix</keyword>
<keyword evidence="2 6" id="KW-0812">Transmembrane</keyword>
<dbReference type="PANTHER" id="PTHR45689:SF5">
    <property type="entry name" value="I[[H]] CHANNEL, ISOFORM E"/>
    <property type="match status" value="1"/>
</dbReference>
<sequence length="744" mass="84590">MERDAKPREDFWDLHRRLGECYEADLQLPQLSSSLAPNRLRERRMSERLRTEEAAHGRGRTNTQEQDARLRPVSPGAPGGGGSIGSSAPPSPFKKKVASFNSLSQANQHSSASHNNSASMEDADFGQLRQPTVTPAPPLPFPKTVTLSNNSGLVDRRKISRHEEDLQPRRAWLPVQEKAVTVLMRKASAGGLFDATVSTMEKPDLTFIDTTPPRYILHPSGWARTIWNVCTVIALVWDIIVIPMEFFDLPQSTALDILTWTTIVFWSLDIGFTFSTGIYKQGVLVLEPRVIACTYLRTWFPLDLVLVTFDWMSIIATRLVDEERAQDSSDYQWTYALRLMRLSRVLRLGKMSRTALNVKEAMHSWAMNVQYSIFMNIFLLLLMNHMIACGWWAFGHLWGQSMGWSTVFNVEDREFLYRYTTSLHWALSQLGVSSTQIEATNTTERIYSIFVAFVSLITFSTMVSSMTSMMGTWYKEKEEERKQFSSLQRYLRHNAIPPALSQRVTHFLQHAASERKAMVSDSHVELLDLLSKPLRGELQLEKYRGSMVRMDFVAALLHSDSVQILDVMQLLATGAISNTTLGTKDVVFRFGMEALSCYLPVSGSLSYLQESQEHIPCVKWAAEMCLWTEWYYVGDLVADSVSQLLVLDMESFCETLSGSRVTQKLGTTYAREYVTALHIEETWSDLWHLDRQPEVQDLWRGRGQSPELIFNTFQRARTPGRAHSNGGRMGTRLGTFTRAIVPID</sequence>
<keyword evidence="4 6" id="KW-0472">Membrane</keyword>
<proteinExistence type="predicted"/>
<evidence type="ECO:0000256" key="1">
    <source>
        <dbReference type="ARBA" id="ARBA00004141"/>
    </source>
</evidence>
<evidence type="ECO:0000256" key="2">
    <source>
        <dbReference type="ARBA" id="ARBA00022692"/>
    </source>
</evidence>
<evidence type="ECO:0000256" key="4">
    <source>
        <dbReference type="ARBA" id="ARBA00023136"/>
    </source>
</evidence>
<evidence type="ECO:0000259" key="7">
    <source>
        <dbReference type="Pfam" id="PF00520"/>
    </source>
</evidence>
<evidence type="ECO:0000313" key="8">
    <source>
        <dbReference type="EMBL" id="CAK8991880.1"/>
    </source>
</evidence>
<evidence type="ECO:0000256" key="3">
    <source>
        <dbReference type="ARBA" id="ARBA00022989"/>
    </source>
</evidence>
<comment type="caution">
    <text evidence="8">The sequence shown here is derived from an EMBL/GenBank/DDBJ whole genome shotgun (WGS) entry which is preliminary data.</text>
</comment>
<evidence type="ECO:0000256" key="5">
    <source>
        <dbReference type="SAM" id="MobiDB-lite"/>
    </source>
</evidence>
<gene>
    <name evidence="8" type="ORF">CCMP2556_LOCUS2639</name>
</gene>
<dbReference type="PANTHER" id="PTHR45689">
    <property type="entry name" value="I[[H]] CHANNEL, ISOFORM E"/>
    <property type="match status" value="1"/>
</dbReference>
<feature type="transmembrane region" description="Helical" evidence="6">
    <location>
        <begin position="258"/>
        <end position="279"/>
    </location>
</feature>
<dbReference type="Proteomes" id="UP001642484">
    <property type="component" value="Unassembled WGS sequence"/>
</dbReference>
<reference evidence="8 9" key="1">
    <citation type="submission" date="2024-02" db="EMBL/GenBank/DDBJ databases">
        <authorList>
            <person name="Chen Y."/>
            <person name="Shah S."/>
            <person name="Dougan E. K."/>
            <person name="Thang M."/>
            <person name="Chan C."/>
        </authorList>
    </citation>
    <scope>NUCLEOTIDE SEQUENCE [LARGE SCALE GENOMIC DNA]</scope>
</reference>
<comment type="subcellular location">
    <subcellularLocation>
        <location evidence="1">Membrane</location>
        <topology evidence="1">Multi-pass membrane protein</topology>
    </subcellularLocation>
</comment>
<feature type="transmembrane region" description="Helical" evidence="6">
    <location>
        <begin position="373"/>
        <end position="394"/>
    </location>
</feature>
<feature type="transmembrane region" description="Helical" evidence="6">
    <location>
        <begin position="226"/>
        <end position="246"/>
    </location>
</feature>
<feature type="compositionally biased region" description="Basic and acidic residues" evidence="5">
    <location>
        <begin position="39"/>
        <end position="56"/>
    </location>
</feature>
<dbReference type="InterPro" id="IPR051413">
    <property type="entry name" value="K/Na_HCN_channel"/>
</dbReference>
<organism evidence="8 9">
    <name type="scientific">Durusdinium trenchii</name>
    <dbReference type="NCBI Taxonomy" id="1381693"/>
    <lineage>
        <taxon>Eukaryota</taxon>
        <taxon>Sar</taxon>
        <taxon>Alveolata</taxon>
        <taxon>Dinophyceae</taxon>
        <taxon>Suessiales</taxon>
        <taxon>Symbiodiniaceae</taxon>
        <taxon>Durusdinium</taxon>
    </lineage>
</organism>
<feature type="region of interest" description="Disordered" evidence="5">
    <location>
        <begin position="128"/>
        <end position="148"/>
    </location>
</feature>
<dbReference type="SUPFAM" id="SSF81324">
    <property type="entry name" value="Voltage-gated potassium channels"/>
    <property type="match status" value="1"/>
</dbReference>
<feature type="region of interest" description="Disordered" evidence="5">
    <location>
        <begin position="29"/>
        <end position="95"/>
    </location>
</feature>
<dbReference type="InterPro" id="IPR005821">
    <property type="entry name" value="Ion_trans_dom"/>
</dbReference>
<dbReference type="Pfam" id="PF00520">
    <property type="entry name" value="Ion_trans"/>
    <property type="match status" value="1"/>
</dbReference>
<dbReference type="Gene3D" id="1.10.287.630">
    <property type="entry name" value="Helix hairpin bin"/>
    <property type="match status" value="1"/>
</dbReference>
<accession>A0ABP0HSK4</accession>
<feature type="transmembrane region" description="Helical" evidence="6">
    <location>
        <begin position="446"/>
        <end position="474"/>
    </location>
</feature>
<dbReference type="SUPFAM" id="SSF51206">
    <property type="entry name" value="cAMP-binding domain-like"/>
    <property type="match status" value="1"/>
</dbReference>
<keyword evidence="9" id="KW-1185">Reference proteome</keyword>
<protein>
    <recommendedName>
        <fullName evidence="7">Ion transport domain-containing protein</fullName>
    </recommendedName>
</protein>
<evidence type="ECO:0000313" key="9">
    <source>
        <dbReference type="Proteomes" id="UP001642484"/>
    </source>
</evidence>
<name>A0ABP0HSK4_9DINO</name>
<dbReference type="InterPro" id="IPR018490">
    <property type="entry name" value="cNMP-bd_dom_sf"/>
</dbReference>
<feature type="domain" description="Ion transport" evidence="7">
    <location>
        <begin position="225"/>
        <end position="477"/>
    </location>
</feature>
<evidence type="ECO:0000256" key="6">
    <source>
        <dbReference type="SAM" id="Phobius"/>
    </source>
</evidence>